<comment type="subcellular location">
    <subcellularLocation>
        <location evidence="3">Endoplasmic reticulum membrane</location>
        <topology evidence="3">Peripheral membrane protein</topology>
    </subcellularLocation>
    <subcellularLocation>
        <location evidence="2">Microsome membrane</location>
        <topology evidence="2">Peripheral membrane protein</topology>
    </subcellularLocation>
</comment>
<dbReference type="PROSITE" id="PS00086">
    <property type="entry name" value="CYTOCHROME_P450"/>
    <property type="match status" value="1"/>
</dbReference>
<dbReference type="GO" id="GO:0016705">
    <property type="term" value="F:oxidoreductase activity, acting on paired donors, with incorporation or reduction of molecular oxygen"/>
    <property type="evidence" value="ECO:0007669"/>
    <property type="project" value="InterPro"/>
</dbReference>
<evidence type="ECO:0000256" key="14">
    <source>
        <dbReference type="RuleBase" id="RU000461"/>
    </source>
</evidence>
<evidence type="ECO:0000256" key="1">
    <source>
        <dbReference type="ARBA" id="ARBA00001971"/>
    </source>
</evidence>
<dbReference type="CDD" id="cd11056">
    <property type="entry name" value="CYP6-like"/>
    <property type="match status" value="1"/>
</dbReference>
<organism evidence="17">
    <name type="scientific">Harpegnathos saltator</name>
    <name type="common">Jerdon's jumping ant</name>
    <dbReference type="NCBI Taxonomy" id="610380"/>
    <lineage>
        <taxon>Eukaryota</taxon>
        <taxon>Metazoa</taxon>
        <taxon>Ecdysozoa</taxon>
        <taxon>Arthropoda</taxon>
        <taxon>Hexapoda</taxon>
        <taxon>Insecta</taxon>
        <taxon>Pterygota</taxon>
        <taxon>Neoptera</taxon>
        <taxon>Endopterygota</taxon>
        <taxon>Hymenoptera</taxon>
        <taxon>Apocrita</taxon>
        <taxon>Aculeata</taxon>
        <taxon>Formicoidea</taxon>
        <taxon>Formicidae</taxon>
        <taxon>Ponerinae</taxon>
        <taxon>Ponerini</taxon>
        <taxon>Harpegnathos</taxon>
    </lineage>
</organism>
<evidence type="ECO:0000256" key="15">
    <source>
        <dbReference type="SAM" id="Phobius"/>
    </source>
</evidence>
<evidence type="ECO:0000256" key="11">
    <source>
        <dbReference type="ARBA" id="ARBA00023033"/>
    </source>
</evidence>
<dbReference type="InterPro" id="IPR002402">
    <property type="entry name" value="Cyt_P450_E_grp-II"/>
</dbReference>
<evidence type="ECO:0000256" key="13">
    <source>
        <dbReference type="PIRSR" id="PIRSR602402-1"/>
    </source>
</evidence>
<dbReference type="SUPFAM" id="SSF48264">
    <property type="entry name" value="Cytochrome P450"/>
    <property type="match status" value="1"/>
</dbReference>
<dbReference type="PANTHER" id="PTHR24292:SF54">
    <property type="entry name" value="CYP9F3-RELATED"/>
    <property type="match status" value="1"/>
</dbReference>
<evidence type="ECO:0000256" key="10">
    <source>
        <dbReference type="ARBA" id="ARBA00023004"/>
    </source>
</evidence>
<evidence type="ECO:0000256" key="12">
    <source>
        <dbReference type="ARBA" id="ARBA00023136"/>
    </source>
</evidence>
<evidence type="ECO:0000256" key="4">
    <source>
        <dbReference type="ARBA" id="ARBA00010617"/>
    </source>
</evidence>
<dbReference type="GO" id="GO:0005506">
    <property type="term" value="F:iron ion binding"/>
    <property type="evidence" value="ECO:0007669"/>
    <property type="project" value="InterPro"/>
</dbReference>
<keyword evidence="6 13" id="KW-0479">Metal-binding</keyword>
<dbReference type="STRING" id="610380.E2B5Q2"/>
<keyword evidence="11 14" id="KW-0503">Monooxygenase</keyword>
<dbReference type="AlphaFoldDB" id="E2B5Q2"/>
<keyword evidence="7" id="KW-0256">Endoplasmic reticulum</keyword>
<evidence type="ECO:0000256" key="6">
    <source>
        <dbReference type="ARBA" id="ARBA00022723"/>
    </source>
</evidence>
<comment type="similarity">
    <text evidence="4 14">Belongs to the cytochrome P450 family.</text>
</comment>
<dbReference type="PRINTS" id="PR00385">
    <property type="entry name" value="P450"/>
</dbReference>
<keyword evidence="12 15" id="KW-0472">Membrane</keyword>
<dbReference type="OrthoDB" id="2789670at2759"/>
<evidence type="ECO:0000256" key="9">
    <source>
        <dbReference type="ARBA" id="ARBA00023002"/>
    </source>
</evidence>
<dbReference type="GO" id="GO:0004497">
    <property type="term" value="F:monooxygenase activity"/>
    <property type="evidence" value="ECO:0007669"/>
    <property type="project" value="UniProtKB-KW"/>
</dbReference>
<dbReference type="OMA" id="PRICIDS"/>
<keyword evidence="8" id="KW-0492">Microsome</keyword>
<gene>
    <name evidence="16" type="ORF">EAI_05383</name>
</gene>
<name>E2B5Q2_HARSA</name>
<sequence length="447" mass="52001">MESLGILYGIVAVILALYYYFTSTFGFWKSRGIHGPQPIPLFGNVKDVMFARKAMCNYLMEICNVYKDEPMIGIFVRRTPVLIVKDPDLIKDILIKDFSNFPERGFTTHERADPLSQHLVALEEKRWRPLRTKLSPVFTSGKLREMFLLILKCSEHLERYVEKLVSRSEIIECCALTAKYTTDVISSCAFGIDTNSLSDVESEFLKMGREVFDPKWYNLIRLKIKQNAPQLFDILGYVLPQTKVTKFFTRIIMENIEYRERNNIIRHDFVDVLRELKRHPDKIDIELTDSVIASQAFIFFLAGFESSSSAMTHALYELAQNHKIQDTLREEIEQECAKDEDVLTYDNVKKMNYLDKVLRETLRKYPPATFLMRQSTSSYTFDSVKTNIPKGQPVWIPVYAIQRDPNIYPNPDIFDPERFKGEVMQNRNTMYYLPFGSGPRNCIGVVE</sequence>
<keyword evidence="5 13" id="KW-0349">Heme</keyword>
<dbReference type="InParanoid" id="E2B5Q2"/>
<accession>E2B5Q2</accession>
<dbReference type="Gene3D" id="1.10.630.10">
    <property type="entry name" value="Cytochrome P450"/>
    <property type="match status" value="1"/>
</dbReference>
<keyword evidence="15" id="KW-0812">Transmembrane</keyword>
<dbReference type="InterPro" id="IPR017972">
    <property type="entry name" value="Cyt_P450_CS"/>
</dbReference>
<keyword evidence="10 13" id="KW-0408">Iron</keyword>
<evidence type="ECO:0000256" key="5">
    <source>
        <dbReference type="ARBA" id="ARBA00022617"/>
    </source>
</evidence>
<dbReference type="FunFam" id="1.10.630.10:FF:000042">
    <property type="entry name" value="Cytochrome P450"/>
    <property type="match status" value="1"/>
</dbReference>
<feature type="transmembrane region" description="Helical" evidence="15">
    <location>
        <begin position="6"/>
        <end position="28"/>
    </location>
</feature>
<dbReference type="Pfam" id="PF00067">
    <property type="entry name" value="p450"/>
    <property type="match status" value="1"/>
</dbReference>
<keyword evidence="15" id="KW-1133">Transmembrane helix</keyword>
<reference evidence="16 17" key="1">
    <citation type="journal article" date="2010" name="Science">
        <title>Genomic comparison of the ants Camponotus floridanus and Harpegnathos saltator.</title>
        <authorList>
            <person name="Bonasio R."/>
            <person name="Zhang G."/>
            <person name="Ye C."/>
            <person name="Mutti N.S."/>
            <person name="Fang X."/>
            <person name="Qin N."/>
            <person name="Donahue G."/>
            <person name="Yang P."/>
            <person name="Li Q."/>
            <person name="Li C."/>
            <person name="Zhang P."/>
            <person name="Huang Z."/>
            <person name="Berger S.L."/>
            <person name="Reinberg D."/>
            <person name="Wang J."/>
            <person name="Liebig J."/>
        </authorList>
    </citation>
    <scope>NUCLEOTIDE SEQUENCE [LARGE SCALE GENOMIC DNA]</scope>
    <source>
        <strain evidence="16 17">R22 G/1</strain>
    </source>
</reference>
<evidence type="ECO:0000313" key="17">
    <source>
        <dbReference type="Proteomes" id="UP000008237"/>
    </source>
</evidence>
<evidence type="ECO:0000256" key="3">
    <source>
        <dbReference type="ARBA" id="ARBA00004406"/>
    </source>
</evidence>
<dbReference type="EMBL" id="GL445877">
    <property type="protein sequence ID" value="EFN88978.1"/>
    <property type="molecule type" value="Genomic_DNA"/>
</dbReference>
<evidence type="ECO:0000256" key="7">
    <source>
        <dbReference type="ARBA" id="ARBA00022824"/>
    </source>
</evidence>
<dbReference type="Proteomes" id="UP000008237">
    <property type="component" value="Unassembled WGS sequence"/>
</dbReference>
<evidence type="ECO:0000256" key="8">
    <source>
        <dbReference type="ARBA" id="ARBA00022848"/>
    </source>
</evidence>
<dbReference type="GO" id="GO:0005789">
    <property type="term" value="C:endoplasmic reticulum membrane"/>
    <property type="evidence" value="ECO:0007669"/>
    <property type="project" value="UniProtKB-SubCell"/>
</dbReference>
<dbReference type="GO" id="GO:0020037">
    <property type="term" value="F:heme binding"/>
    <property type="evidence" value="ECO:0007669"/>
    <property type="project" value="InterPro"/>
</dbReference>
<keyword evidence="17" id="KW-1185">Reference proteome</keyword>
<dbReference type="InterPro" id="IPR036396">
    <property type="entry name" value="Cyt_P450_sf"/>
</dbReference>
<dbReference type="InterPro" id="IPR050476">
    <property type="entry name" value="Insect_CytP450_Detox"/>
</dbReference>
<proteinExistence type="inferred from homology"/>
<feature type="binding site" description="axial binding residue" evidence="13">
    <location>
        <position position="442"/>
    </location>
    <ligand>
        <name>heme</name>
        <dbReference type="ChEBI" id="CHEBI:30413"/>
    </ligand>
    <ligandPart>
        <name>Fe</name>
        <dbReference type="ChEBI" id="CHEBI:18248"/>
    </ligandPart>
</feature>
<evidence type="ECO:0000256" key="2">
    <source>
        <dbReference type="ARBA" id="ARBA00004174"/>
    </source>
</evidence>
<dbReference type="PANTHER" id="PTHR24292">
    <property type="entry name" value="CYTOCHROME P450"/>
    <property type="match status" value="1"/>
</dbReference>
<protein>
    <submittedName>
        <fullName evidence="16">Cytochrome P450 6A1</fullName>
    </submittedName>
</protein>
<dbReference type="PRINTS" id="PR00464">
    <property type="entry name" value="EP450II"/>
</dbReference>
<dbReference type="InterPro" id="IPR001128">
    <property type="entry name" value="Cyt_P450"/>
</dbReference>
<comment type="cofactor">
    <cofactor evidence="1 13">
        <name>heme</name>
        <dbReference type="ChEBI" id="CHEBI:30413"/>
    </cofactor>
</comment>
<evidence type="ECO:0000313" key="16">
    <source>
        <dbReference type="EMBL" id="EFN88978.1"/>
    </source>
</evidence>
<keyword evidence="9 14" id="KW-0560">Oxidoreductase</keyword>